<evidence type="ECO:0000256" key="4">
    <source>
        <dbReference type="ARBA" id="ARBA00023015"/>
    </source>
</evidence>
<gene>
    <name evidence="7" type="ORF">ACFSC0_03470</name>
</gene>
<evidence type="ECO:0008006" key="9">
    <source>
        <dbReference type="Google" id="ProtNLM"/>
    </source>
</evidence>
<organism evidence="7 8">
    <name type="scientific">Phenylobacterium terrae</name>
    <dbReference type="NCBI Taxonomy" id="2665495"/>
    <lineage>
        <taxon>Bacteria</taxon>
        <taxon>Pseudomonadati</taxon>
        <taxon>Pseudomonadota</taxon>
        <taxon>Alphaproteobacteria</taxon>
        <taxon>Caulobacterales</taxon>
        <taxon>Caulobacteraceae</taxon>
        <taxon>Phenylobacterium</taxon>
    </lineage>
</organism>
<keyword evidence="6" id="KW-0804">Transcription</keyword>
<dbReference type="Proteomes" id="UP001597237">
    <property type="component" value="Unassembled WGS sequence"/>
</dbReference>
<keyword evidence="2" id="KW-0678">Repressor</keyword>
<dbReference type="Gene3D" id="3.30.1490.190">
    <property type="match status" value="1"/>
</dbReference>
<dbReference type="PANTHER" id="PTHR33202:SF6">
    <property type="entry name" value="ZINC UPTAKE REGULATION PROTEIN"/>
    <property type="match status" value="1"/>
</dbReference>
<evidence type="ECO:0000313" key="7">
    <source>
        <dbReference type="EMBL" id="MFD1782443.1"/>
    </source>
</evidence>
<keyword evidence="8" id="KW-1185">Reference proteome</keyword>
<evidence type="ECO:0000256" key="1">
    <source>
        <dbReference type="ARBA" id="ARBA00007957"/>
    </source>
</evidence>
<dbReference type="SUPFAM" id="SSF46785">
    <property type="entry name" value="Winged helix' DNA-binding domain"/>
    <property type="match status" value="1"/>
</dbReference>
<dbReference type="RefSeq" id="WP_377280502.1">
    <property type="nucleotide sequence ID" value="NZ_JBHRSI010000001.1"/>
</dbReference>
<evidence type="ECO:0000256" key="2">
    <source>
        <dbReference type="ARBA" id="ARBA00022491"/>
    </source>
</evidence>
<comment type="similarity">
    <text evidence="1">Belongs to the Fur family.</text>
</comment>
<proteinExistence type="inferred from homology"/>
<dbReference type="PANTHER" id="PTHR33202">
    <property type="entry name" value="ZINC UPTAKE REGULATION PROTEIN"/>
    <property type="match status" value="1"/>
</dbReference>
<dbReference type="EMBL" id="JBHUEY010000001">
    <property type="protein sequence ID" value="MFD1782443.1"/>
    <property type="molecule type" value="Genomic_DNA"/>
</dbReference>
<name>A0ABW4MY07_9CAUL</name>
<keyword evidence="4" id="KW-0805">Transcription regulation</keyword>
<evidence type="ECO:0000256" key="6">
    <source>
        <dbReference type="ARBA" id="ARBA00023163"/>
    </source>
</evidence>
<evidence type="ECO:0000256" key="3">
    <source>
        <dbReference type="ARBA" id="ARBA00022833"/>
    </source>
</evidence>
<keyword evidence="3" id="KW-0862">Zinc</keyword>
<dbReference type="Gene3D" id="1.10.10.10">
    <property type="entry name" value="Winged helix-like DNA-binding domain superfamily/Winged helix DNA-binding domain"/>
    <property type="match status" value="1"/>
</dbReference>
<keyword evidence="5" id="KW-0238">DNA-binding</keyword>
<reference evidence="8" key="1">
    <citation type="journal article" date="2019" name="Int. J. Syst. Evol. Microbiol.">
        <title>The Global Catalogue of Microorganisms (GCM) 10K type strain sequencing project: providing services to taxonomists for standard genome sequencing and annotation.</title>
        <authorList>
            <consortium name="The Broad Institute Genomics Platform"/>
            <consortium name="The Broad Institute Genome Sequencing Center for Infectious Disease"/>
            <person name="Wu L."/>
            <person name="Ma J."/>
        </authorList>
    </citation>
    <scope>NUCLEOTIDE SEQUENCE [LARGE SCALE GENOMIC DNA]</scope>
    <source>
        <strain evidence="8">DFY28</strain>
    </source>
</reference>
<dbReference type="InterPro" id="IPR036388">
    <property type="entry name" value="WH-like_DNA-bd_sf"/>
</dbReference>
<protein>
    <recommendedName>
        <fullName evidence="9">Ferric uptake regulation protein</fullName>
    </recommendedName>
</protein>
<accession>A0ABW4MY07</accession>
<comment type="caution">
    <text evidence="7">The sequence shown here is derived from an EMBL/GenBank/DDBJ whole genome shotgun (WGS) entry which is preliminary data.</text>
</comment>
<dbReference type="InterPro" id="IPR002481">
    <property type="entry name" value="FUR"/>
</dbReference>
<evidence type="ECO:0000256" key="5">
    <source>
        <dbReference type="ARBA" id="ARBA00023125"/>
    </source>
</evidence>
<dbReference type="InterPro" id="IPR043135">
    <property type="entry name" value="Fur_C"/>
</dbReference>
<evidence type="ECO:0000313" key="8">
    <source>
        <dbReference type="Proteomes" id="UP001597237"/>
    </source>
</evidence>
<sequence>MAGRLAHAEEHCRRQGQAWTTGRRFILQRLLEAGRPLKAYELIAMLQAAGRPSNPATAYQALKGLLAAGLLIRVESLSAFHAVSPQAGPQALLVCRSCRGVTEVGLPEEVRAWLAAQQGDFRPEGWICEVVGTCSACSED</sequence>
<dbReference type="InterPro" id="IPR036390">
    <property type="entry name" value="WH_DNA-bd_sf"/>
</dbReference>